<dbReference type="Proteomes" id="UP000695022">
    <property type="component" value="Unplaced"/>
</dbReference>
<evidence type="ECO:0000256" key="5">
    <source>
        <dbReference type="PROSITE-ProRule" id="PRU00302"/>
    </source>
</evidence>
<dbReference type="InterPro" id="IPR000436">
    <property type="entry name" value="Sushi_SCR_CCP_dom"/>
</dbReference>
<feature type="domain" description="Sushi" evidence="6">
    <location>
        <begin position="378"/>
        <end position="435"/>
    </location>
</feature>
<keyword evidence="2" id="KW-0677">Repeat</keyword>
<keyword evidence="3 5" id="KW-1015">Disulfide bond</keyword>
<dbReference type="InterPro" id="IPR035976">
    <property type="entry name" value="Sushi/SCR/CCP_sf"/>
</dbReference>
<reference evidence="8" key="1">
    <citation type="submission" date="2025-08" db="UniProtKB">
        <authorList>
            <consortium name="RefSeq"/>
        </authorList>
    </citation>
    <scope>IDENTIFICATION</scope>
</reference>
<dbReference type="PROSITE" id="PS50923">
    <property type="entry name" value="SUSHI"/>
    <property type="match status" value="3"/>
</dbReference>
<feature type="disulfide bond" evidence="5">
    <location>
        <begin position="406"/>
        <end position="433"/>
    </location>
</feature>
<sequence length="451" mass="51442">MRPAVNCHRRRPTYNSKITFECGIGYHYSNDDRTRTFTCLDDQTWSPPYVPCEIIICPPVPEMPFATLSNQSSDESRFYDKYVQISCFIGYEYSDTVETLDVRCTDAITWEPSPIGCIIKHCTMPIYMKHAVAVPVDEYNQHTFVQCFPNYEYKDTRQLTRTSICTATKEWDPVELDCILRRCDLIDEDVHATWDYPSLNLPSAGVTVEVLCDEGYRIQDMGNTDKLQNSICIDTEVTSLWDPPIFNCEYVHCDPIDFTRLNRVRFQADHETQWSTVLRLECITGWEFSLDAPVLSVTCRDLPVRWDPLPVSCDLIIQCPTLEDRPGSTLSSTLTEYLSEVTITCKQGLEFPGEVPSFVVLCEGDKLWTPNPPPCERVRCPPPPYPRNGLRLGDSFRYTDNVTFTCNNGWYLIGSEVTTCSYNKNWTNPFPYCGTHAGTRNFVGSCAVGGV</sequence>
<dbReference type="PANTHER" id="PTHR19325">
    <property type="entry name" value="COMPLEMENT COMPONENT-RELATED SUSHI DOMAIN-CONTAINING"/>
    <property type="match status" value="1"/>
</dbReference>
<dbReference type="PANTHER" id="PTHR19325:SF575">
    <property type="entry name" value="LOCOMOTION-RELATED PROTEIN HIKARU GENKI"/>
    <property type="match status" value="1"/>
</dbReference>
<protein>
    <submittedName>
        <fullName evidence="8">Sushi, von Willebrand factor type A, EGF and pentraxin domain-containing protein 1-like</fullName>
    </submittedName>
</protein>
<accession>A0ABM1EMB9</accession>
<dbReference type="SUPFAM" id="SSF57535">
    <property type="entry name" value="Complement control module/SCR domain"/>
    <property type="match status" value="5"/>
</dbReference>
<keyword evidence="1 5" id="KW-0768">Sushi</keyword>
<dbReference type="GeneID" id="106813658"/>
<dbReference type="InterPro" id="IPR050350">
    <property type="entry name" value="Compl-Cell_Adhes-Reg"/>
</dbReference>
<evidence type="ECO:0000259" key="6">
    <source>
        <dbReference type="PROSITE" id="PS50923"/>
    </source>
</evidence>
<dbReference type="CDD" id="cd00033">
    <property type="entry name" value="CCP"/>
    <property type="match status" value="3"/>
</dbReference>
<evidence type="ECO:0000256" key="2">
    <source>
        <dbReference type="ARBA" id="ARBA00022737"/>
    </source>
</evidence>
<keyword evidence="7" id="KW-1185">Reference proteome</keyword>
<gene>
    <name evidence="8" type="primary">LOC106813658</name>
</gene>
<proteinExistence type="predicted"/>
<evidence type="ECO:0000256" key="3">
    <source>
        <dbReference type="ARBA" id="ARBA00023157"/>
    </source>
</evidence>
<dbReference type="Gene3D" id="2.10.70.10">
    <property type="entry name" value="Complement Module, domain 1"/>
    <property type="match status" value="4"/>
</dbReference>
<dbReference type="Pfam" id="PF00084">
    <property type="entry name" value="Sushi"/>
    <property type="match status" value="3"/>
</dbReference>
<dbReference type="RefSeq" id="XP_014673340.1">
    <property type="nucleotide sequence ID" value="XM_014817854.1"/>
</dbReference>
<feature type="domain" description="Sushi" evidence="6">
    <location>
        <begin position="1"/>
        <end position="54"/>
    </location>
</feature>
<name>A0ABM1EMB9_PRICU</name>
<evidence type="ECO:0000256" key="1">
    <source>
        <dbReference type="ARBA" id="ARBA00022659"/>
    </source>
</evidence>
<evidence type="ECO:0000313" key="8">
    <source>
        <dbReference type="RefSeq" id="XP_014673340.1"/>
    </source>
</evidence>
<evidence type="ECO:0000313" key="7">
    <source>
        <dbReference type="Proteomes" id="UP000695022"/>
    </source>
</evidence>
<dbReference type="SMART" id="SM00032">
    <property type="entry name" value="CCP"/>
    <property type="match status" value="7"/>
</dbReference>
<keyword evidence="4" id="KW-0325">Glycoprotein</keyword>
<organism evidence="7 8">
    <name type="scientific">Priapulus caudatus</name>
    <name type="common">Priapulid worm</name>
    <dbReference type="NCBI Taxonomy" id="37621"/>
    <lineage>
        <taxon>Eukaryota</taxon>
        <taxon>Metazoa</taxon>
        <taxon>Ecdysozoa</taxon>
        <taxon>Scalidophora</taxon>
        <taxon>Priapulida</taxon>
        <taxon>Priapulimorpha</taxon>
        <taxon>Priapulimorphida</taxon>
        <taxon>Priapulidae</taxon>
        <taxon>Priapulus</taxon>
    </lineage>
</organism>
<evidence type="ECO:0000256" key="4">
    <source>
        <dbReference type="ARBA" id="ARBA00023180"/>
    </source>
</evidence>
<comment type="caution">
    <text evidence="5">Lacks conserved residue(s) required for the propagation of feature annotation.</text>
</comment>
<feature type="domain" description="Sushi" evidence="6">
    <location>
        <begin position="311"/>
        <end position="377"/>
    </location>
</feature>